<dbReference type="Pfam" id="PF00496">
    <property type="entry name" value="SBP_bac_5"/>
    <property type="match status" value="1"/>
</dbReference>
<comment type="similarity">
    <text evidence="1">Belongs to the bacterial solute-binding protein 5 family.</text>
</comment>
<dbReference type="PANTHER" id="PTHR30290:SF9">
    <property type="entry name" value="OLIGOPEPTIDE-BINDING PROTEIN APPA"/>
    <property type="match status" value="1"/>
</dbReference>
<comment type="caution">
    <text evidence="7">The sequence shown here is derived from an EMBL/GenBank/DDBJ whole genome shotgun (WGS) entry which is preliminary data.</text>
</comment>
<dbReference type="AlphaFoldDB" id="A0A2U1JVM1"/>
<feature type="compositionally biased region" description="Low complexity" evidence="4">
    <location>
        <begin position="22"/>
        <end position="36"/>
    </location>
</feature>
<dbReference type="RefSeq" id="WP_116555413.1">
    <property type="nucleotide sequence ID" value="NZ_QCZG01000030.1"/>
</dbReference>
<gene>
    <name evidence="7" type="ORF">DCC39_13450</name>
</gene>
<feature type="region of interest" description="Disordered" evidence="4">
    <location>
        <begin position="22"/>
        <end position="46"/>
    </location>
</feature>
<dbReference type="InterPro" id="IPR039424">
    <property type="entry name" value="SBP_5"/>
</dbReference>
<dbReference type="EMBL" id="QCZG01000030">
    <property type="protein sequence ID" value="PWA09257.1"/>
    <property type="molecule type" value="Genomic_DNA"/>
</dbReference>
<dbReference type="InterPro" id="IPR030678">
    <property type="entry name" value="Peptide/Ni-bd"/>
</dbReference>
<evidence type="ECO:0000313" key="8">
    <source>
        <dbReference type="Proteomes" id="UP000245998"/>
    </source>
</evidence>
<dbReference type="GO" id="GO:1904680">
    <property type="term" value="F:peptide transmembrane transporter activity"/>
    <property type="evidence" value="ECO:0007669"/>
    <property type="project" value="TreeGrafter"/>
</dbReference>
<reference evidence="7 8" key="1">
    <citation type="submission" date="2018-04" db="EMBL/GenBank/DDBJ databases">
        <title>Camelliibacillus theae gen. nov., sp. nov., isolated from Pu'er tea.</title>
        <authorList>
            <person name="Niu L."/>
        </authorList>
    </citation>
    <scope>NUCLEOTIDE SEQUENCE [LARGE SCALE GENOMIC DNA]</scope>
    <source>
        <strain evidence="7 8">T8</strain>
    </source>
</reference>
<evidence type="ECO:0000256" key="3">
    <source>
        <dbReference type="ARBA" id="ARBA00022729"/>
    </source>
</evidence>
<proteinExistence type="inferred from homology"/>
<keyword evidence="3 5" id="KW-0732">Signal</keyword>
<dbReference type="SUPFAM" id="SSF53850">
    <property type="entry name" value="Periplasmic binding protein-like II"/>
    <property type="match status" value="1"/>
</dbReference>
<sequence>MKKVGLFFLMFALFLLASACSSDSNSQTKGSSSTEGAEGKSESSKEGGDLVIGYYSDASSFDPLRASSGGDEALLYFIYDTLINYGPGFEPEPGLAESWEMQDEKTWVLKLREGVTFHDGTEFNAEAVKFNIERANSDASNKADLNMIESVEAVDTHTVALHLSEPNAGLPQALMTAAGMMVSPAAVQEHGDDYALHPAGTGPFKLADRNPNNELRFEKFSEYWQKGKPYLDSVTVKVMKEGTMINALKSGEIHVAAPISATNMGDLENAAGVKVDASASLNFQYIFINTSLAPMDDAKVRQAMHYAIDREQLVQAIQFGQGEPAYGPFPKEHPAFTEEIITPYDKEKAKQLLEESGVESPVLDLLVKPDAFDVRIGEAVKAQLEEVGFQVNLHPTEVTKLVELAFSNPQYPATLARASGRPDPNALLSLYYKEESFYNPGKHKNEKFEALLQQAAAESDEAGRNKLISEASLMIMKEDAMGVPLFFEPLIVAVNEKVHGYEPHLYGKPRFQFLSLEQ</sequence>
<name>A0A2U1JVM1_9BACI</name>
<dbReference type="GO" id="GO:0043190">
    <property type="term" value="C:ATP-binding cassette (ABC) transporter complex"/>
    <property type="evidence" value="ECO:0007669"/>
    <property type="project" value="InterPro"/>
</dbReference>
<evidence type="ECO:0000259" key="6">
    <source>
        <dbReference type="Pfam" id="PF00496"/>
    </source>
</evidence>
<feature type="signal peptide" evidence="5">
    <location>
        <begin position="1"/>
        <end position="19"/>
    </location>
</feature>
<feature type="chain" id="PRO_5038988810" evidence="5">
    <location>
        <begin position="20"/>
        <end position="518"/>
    </location>
</feature>
<evidence type="ECO:0000256" key="2">
    <source>
        <dbReference type="ARBA" id="ARBA00022448"/>
    </source>
</evidence>
<keyword evidence="2" id="KW-0813">Transport</keyword>
<dbReference type="Gene3D" id="3.40.190.10">
    <property type="entry name" value="Periplasmic binding protein-like II"/>
    <property type="match status" value="1"/>
</dbReference>
<organism evidence="7 8">
    <name type="scientific">Pueribacillus theae</name>
    <dbReference type="NCBI Taxonomy" id="2171751"/>
    <lineage>
        <taxon>Bacteria</taxon>
        <taxon>Bacillati</taxon>
        <taxon>Bacillota</taxon>
        <taxon>Bacilli</taxon>
        <taxon>Bacillales</taxon>
        <taxon>Bacillaceae</taxon>
        <taxon>Pueribacillus</taxon>
    </lineage>
</organism>
<dbReference type="PANTHER" id="PTHR30290">
    <property type="entry name" value="PERIPLASMIC BINDING COMPONENT OF ABC TRANSPORTER"/>
    <property type="match status" value="1"/>
</dbReference>
<protein>
    <submittedName>
        <fullName evidence="7">ABC transporter substrate-binding protein</fullName>
    </submittedName>
</protein>
<evidence type="ECO:0000256" key="4">
    <source>
        <dbReference type="SAM" id="MobiDB-lite"/>
    </source>
</evidence>
<dbReference type="Gene3D" id="3.10.105.10">
    <property type="entry name" value="Dipeptide-binding Protein, Domain 3"/>
    <property type="match status" value="1"/>
</dbReference>
<evidence type="ECO:0000256" key="1">
    <source>
        <dbReference type="ARBA" id="ARBA00005695"/>
    </source>
</evidence>
<dbReference type="PROSITE" id="PS51257">
    <property type="entry name" value="PROKAR_LIPOPROTEIN"/>
    <property type="match status" value="1"/>
</dbReference>
<keyword evidence="8" id="KW-1185">Reference proteome</keyword>
<dbReference type="OrthoDB" id="9796817at2"/>
<dbReference type="CDD" id="cd00995">
    <property type="entry name" value="PBP2_NikA_DppA_OppA_like"/>
    <property type="match status" value="1"/>
</dbReference>
<evidence type="ECO:0000256" key="5">
    <source>
        <dbReference type="SAM" id="SignalP"/>
    </source>
</evidence>
<feature type="compositionally biased region" description="Basic and acidic residues" evidence="4">
    <location>
        <begin position="37"/>
        <end position="46"/>
    </location>
</feature>
<dbReference type="Proteomes" id="UP000245998">
    <property type="component" value="Unassembled WGS sequence"/>
</dbReference>
<dbReference type="GO" id="GO:0015833">
    <property type="term" value="P:peptide transport"/>
    <property type="evidence" value="ECO:0007669"/>
    <property type="project" value="TreeGrafter"/>
</dbReference>
<dbReference type="Gene3D" id="3.90.76.10">
    <property type="entry name" value="Dipeptide-binding Protein, Domain 1"/>
    <property type="match status" value="1"/>
</dbReference>
<evidence type="ECO:0000313" key="7">
    <source>
        <dbReference type="EMBL" id="PWA09257.1"/>
    </source>
</evidence>
<accession>A0A2U1JVM1</accession>
<feature type="domain" description="Solute-binding protein family 5" evidence="6">
    <location>
        <begin position="90"/>
        <end position="436"/>
    </location>
</feature>
<dbReference type="PIRSF" id="PIRSF002741">
    <property type="entry name" value="MppA"/>
    <property type="match status" value="1"/>
</dbReference>
<dbReference type="GO" id="GO:0042597">
    <property type="term" value="C:periplasmic space"/>
    <property type="evidence" value="ECO:0007669"/>
    <property type="project" value="UniProtKB-ARBA"/>
</dbReference>
<dbReference type="InterPro" id="IPR000914">
    <property type="entry name" value="SBP_5_dom"/>
</dbReference>